<evidence type="ECO:0000259" key="1">
    <source>
        <dbReference type="PROSITE" id="PS51736"/>
    </source>
</evidence>
<evidence type="ECO:0000313" key="2">
    <source>
        <dbReference type="EMBL" id="MBV2131577.1"/>
    </source>
</evidence>
<proteinExistence type="predicted"/>
<accession>A0ABS6MS02</accession>
<dbReference type="InterPro" id="IPR006119">
    <property type="entry name" value="Resolv_N"/>
</dbReference>
<keyword evidence="3" id="KW-1185">Reference proteome</keyword>
<organism evidence="2 3">
    <name type="scientific">Geopseudomonas aromaticivorans</name>
    <dbReference type="NCBI Taxonomy" id="2849492"/>
    <lineage>
        <taxon>Bacteria</taxon>
        <taxon>Pseudomonadati</taxon>
        <taxon>Pseudomonadota</taxon>
        <taxon>Gammaproteobacteria</taxon>
        <taxon>Pseudomonadales</taxon>
        <taxon>Pseudomonadaceae</taxon>
        <taxon>Geopseudomonas</taxon>
    </lineage>
</organism>
<gene>
    <name evidence="2" type="ORF">KRX52_02055</name>
</gene>
<dbReference type="PROSITE" id="PS51736">
    <property type="entry name" value="RECOMBINASES_3"/>
    <property type="match status" value="1"/>
</dbReference>
<feature type="domain" description="Resolvase/invertase-type recombinase catalytic" evidence="1">
    <location>
        <begin position="1"/>
        <end position="45"/>
    </location>
</feature>
<protein>
    <recommendedName>
        <fullName evidence="1">Resolvase/invertase-type recombinase catalytic domain-containing protein</fullName>
    </recommendedName>
</protein>
<comment type="caution">
    <text evidence="2">The sequence shown here is derived from an EMBL/GenBank/DDBJ whole genome shotgun (WGS) entry which is preliminary data.</text>
</comment>
<evidence type="ECO:0000313" key="3">
    <source>
        <dbReference type="Proteomes" id="UP000813068"/>
    </source>
</evidence>
<dbReference type="Proteomes" id="UP000813068">
    <property type="component" value="Unassembled WGS sequence"/>
</dbReference>
<reference evidence="2 3" key="1">
    <citation type="submission" date="2021-06" db="EMBL/GenBank/DDBJ databases">
        <title>Differences between aerobic and microaerobic xylene degrading microbial communities.</title>
        <authorList>
            <person name="Banerjee S."/>
            <person name="Tancsics A."/>
        </authorList>
    </citation>
    <scope>NUCLEOTIDE SEQUENCE [LARGE SCALE GENOMIC DNA]</scope>
    <source>
        <strain evidence="2 3">MAP12</strain>
    </source>
</reference>
<dbReference type="EMBL" id="JAHRGL010000001">
    <property type="protein sequence ID" value="MBV2131577.1"/>
    <property type="molecule type" value="Genomic_DNA"/>
</dbReference>
<name>A0ABS6MS02_9GAMM</name>
<sequence>MNPATADTSIVTNLLLSVMRAFAEFERVLIRGRPRERIAMGNQRDAYRSRKKALSDGRIVELRRRAEALEPKTALTHEFGISRACARVMVSGRQHSI</sequence>